<dbReference type="FunFam" id="2.40.33.10:FF:000023">
    <property type="entry name" value="Pyruvate kinase PKM"/>
    <property type="match status" value="1"/>
</dbReference>
<dbReference type="GO" id="GO:0000287">
    <property type="term" value="F:magnesium ion binding"/>
    <property type="evidence" value="ECO:0007669"/>
    <property type="project" value="InterPro"/>
</dbReference>
<keyword evidence="12" id="KW-0630">Potassium</keyword>
<dbReference type="InterPro" id="IPR018209">
    <property type="entry name" value="Pyrv_Knase_AS"/>
</dbReference>
<keyword evidence="11 15" id="KW-0460">Magnesium</keyword>
<dbReference type="Pfam" id="PF02887">
    <property type="entry name" value="PK_C"/>
    <property type="match status" value="1"/>
</dbReference>
<protein>
    <recommendedName>
        <fullName evidence="5 15">Pyruvate kinase</fullName>
        <ecNumber evidence="5 15">2.7.1.40</ecNumber>
    </recommendedName>
</protein>
<dbReference type="AlphaFoldDB" id="A0A8W8NSF6"/>
<evidence type="ECO:0000259" key="18">
    <source>
        <dbReference type="Pfam" id="PF00224"/>
    </source>
</evidence>
<comment type="pathway">
    <text evidence="3 15">Carbohydrate degradation; glycolysis; pyruvate from D-glyceraldehyde 3-phosphate: step 5/5.</text>
</comment>
<proteinExistence type="inferred from homology"/>
<feature type="compositionally biased region" description="Basic and acidic residues" evidence="16">
    <location>
        <begin position="723"/>
        <end position="732"/>
    </location>
</feature>
<dbReference type="GO" id="GO:0030955">
    <property type="term" value="F:potassium ion binding"/>
    <property type="evidence" value="ECO:0007669"/>
    <property type="project" value="InterPro"/>
</dbReference>
<keyword evidence="6 15" id="KW-0808">Transferase</keyword>
<comment type="similarity">
    <text evidence="4 15">Belongs to the pyruvate kinase family.</text>
</comment>
<feature type="signal peptide" evidence="17">
    <location>
        <begin position="1"/>
        <end position="27"/>
    </location>
</feature>
<keyword evidence="8" id="KW-0547">Nucleotide-binding</keyword>
<name>A0A8W8NSF6_MAGGI</name>
<dbReference type="CDD" id="cd00288">
    <property type="entry name" value="Pyruvate_Kinase"/>
    <property type="match status" value="1"/>
</dbReference>
<dbReference type="InterPro" id="IPR001697">
    <property type="entry name" value="Pyr_Knase"/>
</dbReference>
<feature type="chain" id="PRO_5036461140" description="Pyruvate kinase" evidence="17">
    <location>
        <begin position="28"/>
        <end position="732"/>
    </location>
</feature>
<dbReference type="Gene3D" id="3.40.1380.20">
    <property type="entry name" value="Pyruvate kinase, C-terminal domain"/>
    <property type="match status" value="1"/>
</dbReference>
<dbReference type="FunFam" id="3.20.20.60:FF:000025">
    <property type="entry name" value="Pyruvate kinase"/>
    <property type="match status" value="1"/>
</dbReference>
<keyword evidence="7" id="KW-0479">Metal-binding</keyword>
<sequence length="732" mass="80486">MRSELKMRAKPLFCVFFCLLAIDPVTSQRVLGALLGGALGHQLTGGHPLGLIGGGLIGHQLFNGRGGGWRDDWRDDWGGGGWGGRGDSFWQEIRLFHCFEDNSNLTRFLSLVVLEEYCRQKVYFKMAQHLAKTPGSGEIPVILEPEDPTPKEPKFNVKEMEREGGYYRQCQQLAAADAMSHLEHMCKLDIDSEPHEVRMTGIICTIGPACREIDTLQKMVIEGMNVARLNFSHGTHEYHEGTIKNIREAVKGFSSPRPLAIALDTKGPEIRTGLLEGGASAELTLNTGDKIKITTDDKFKEKCSKDTLWVDYKNITKVMSVGSRMFIDDGLISVIVKEMGADYINCVVENGGDLGSKKGCNLPGIAVDLPAVSTKDKEDLLFGVAQGVDMIFASFIRSGQHIKDIRSILGEKGKNIKIIAKIENHEGVKRFDEILQESDGIMVARGDLGIEIPPEKVFLAQKMMIGRCNRAGKPVICATQMLESMVKKPRPTRAESSDVANAVLDGADCVMLSGETAKGDYPLESVKMMQKICREAESAVFHHQLFEELRKETPTPTDATHTVAIAAVEASFKCMAAAIIVITTSGRSAHLISAYRPRCPILAITRIEQTARQCHLFRGIFPIHYVDSVMSEWTVDVDRRIYKGIQSGMDRGFIQKGDPVIIITGWKPGSGSTNTMRIINAVDVANKDLLAPITGITSVPSFHKIESDLSNKSSEASLPDSTKGSKDDVKFF</sequence>
<dbReference type="InterPro" id="IPR015806">
    <property type="entry name" value="Pyrv_Knase_insert_dom_sf"/>
</dbReference>
<evidence type="ECO:0000256" key="16">
    <source>
        <dbReference type="SAM" id="MobiDB-lite"/>
    </source>
</evidence>
<evidence type="ECO:0000256" key="8">
    <source>
        <dbReference type="ARBA" id="ARBA00022741"/>
    </source>
</evidence>
<evidence type="ECO:0000256" key="15">
    <source>
        <dbReference type="RuleBase" id="RU000504"/>
    </source>
</evidence>
<evidence type="ECO:0000313" key="21">
    <source>
        <dbReference type="Proteomes" id="UP000005408"/>
    </source>
</evidence>
<evidence type="ECO:0000256" key="17">
    <source>
        <dbReference type="SAM" id="SignalP"/>
    </source>
</evidence>
<keyword evidence="14" id="KW-0670">Pyruvate</keyword>
<dbReference type="GO" id="GO:0016301">
    <property type="term" value="F:kinase activity"/>
    <property type="evidence" value="ECO:0007669"/>
    <property type="project" value="UniProtKB-KW"/>
</dbReference>
<comment type="catalytic activity">
    <reaction evidence="15">
        <text>pyruvate + ATP = phosphoenolpyruvate + ADP + H(+)</text>
        <dbReference type="Rhea" id="RHEA:18157"/>
        <dbReference type="ChEBI" id="CHEBI:15361"/>
        <dbReference type="ChEBI" id="CHEBI:15378"/>
        <dbReference type="ChEBI" id="CHEBI:30616"/>
        <dbReference type="ChEBI" id="CHEBI:58702"/>
        <dbReference type="ChEBI" id="CHEBI:456216"/>
        <dbReference type="EC" id="2.7.1.40"/>
    </reaction>
</comment>
<dbReference type="SUPFAM" id="SSF52935">
    <property type="entry name" value="PK C-terminal domain-like"/>
    <property type="match status" value="1"/>
</dbReference>
<evidence type="ECO:0000256" key="11">
    <source>
        <dbReference type="ARBA" id="ARBA00022842"/>
    </source>
</evidence>
<dbReference type="InterPro" id="IPR011037">
    <property type="entry name" value="Pyrv_Knase-like_insert_dom_sf"/>
</dbReference>
<organism evidence="20 21">
    <name type="scientific">Magallana gigas</name>
    <name type="common">Pacific oyster</name>
    <name type="synonym">Crassostrea gigas</name>
    <dbReference type="NCBI Taxonomy" id="29159"/>
    <lineage>
        <taxon>Eukaryota</taxon>
        <taxon>Metazoa</taxon>
        <taxon>Spiralia</taxon>
        <taxon>Lophotrochozoa</taxon>
        <taxon>Mollusca</taxon>
        <taxon>Bivalvia</taxon>
        <taxon>Autobranchia</taxon>
        <taxon>Pteriomorphia</taxon>
        <taxon>Ostreida</taxon>
        <taxon>Ostreoidea</taxon>
        <taxon>Ostreidae</taxon>
        <taxon>Magallana</taxon>
    </lineage>
</organism>
<dbReference type="SUPFAM" id="SSF51621">
    <property type="entry name" value="Phosphoenolpyruvate/pyruvate domain"/>
    <property type="match status" value="1"/>
</dbReference>
<dbReference type="InterPro" id="IPR040442">
    <property type="entry name" value="Pyrv_kinase-like_dom_sf"/>
</dbReference>
<comment type="cofactor">
    <cofactor evidence="1">
        <name>Mg(2+)</name>
        <dbReference type="ChEBI" id="CHEBI:18420"/>
    </cofactor>
</comment>
<evidence type="ECO:0000256" key="6">
    <source>
        <dbReference type="ARBA" id="ARBA00022679"/>
    </source>
</evidence>
<evidence type="ECO:0000256" key="14">
    <source>
        <dbReference type="ARBA" id="ARBA00023317"/>
    </source>
</evidence>
<dbReference type="NCBIfam" id="TIGR01064">
    <property type="entry name" value="pyruv_kin"/>
    <property type="match status" value="1"/>
</dbReference>
<keyword evidence="13 15" id="KW-0324">Glycolysis</keyword>
<dbReference type="NCBIfam" id="NF004978">
    <property type="entry name" value="PRK06354.1"/>
    <property type="match status" value="1"/>
</dbReference>
<keyword evidence="17" id="KW-0732">Signal</keyword>
<evidence type="ECO:0000256" key="12">
    <source>
        <dbReference type="ARBA" id="ARBA00022958"/>
    </source>
</evidence>
<dbReference type="GO" id="GO:0004743">
    <property type="term" value="F:pyruvate kinase activity"/>
    <property type="evidence" value="ECO:0007669"/>
    <property type="project" value="UniProtKB-EC"/>
</dbReference>
<dbReference type="Proteomes" id="UP000005408">
    <property type="component" value="Unassembled WGS sequence"/>
</dbReference>
<evidence type="ECO:0000256" key="7">
    <source>
        <dbReference type="ARBA" id="ARBA00022723"/>
    </source>
</evidence>
<evidence type="ECO:0000313" key="20">
    <source>
        <dbReference type="EnsemblMetazoa" id="G7839.19:cds"/>
    </source>
</evidence>
<dbReference type="SUPFAM" id="SSF50800">
    <property type="entry name" value="PK beta-barrel domain-like"/>
    <property type="match status" value="1"/>
</dbReference>
<comment type="cofactor">
    <cofactor evidence="2">
        <name>K(+)</name>
        <dbReference type="ChEBI" id="CHEBI:29103"/>
    </cofactor>
</comment>
<keyword evidence="10" id="KW-0067">ATP-binding</keyword>
<keyword evidence="21" id="KW-1185">Reference proteome</keyword>
<dbReference type="GO" id="GO:0005524">
    <property type="term" value="F:ATP binding"/>
    <property type="evidence" value="ECO:0007669"/>
    <property type="project" value="UniProtKB-KW"/>
</dbReference>
<evidence type="ECO:0000256" key="13">
    <source>
        <dbReference type="ARBA" id="ARBA00023152"/>
    </source>
</evidence>
<dbReference type="InterPro" id="IPR015793">
    <property type="entry name" value="Pyrv_Knase_brl"/>
</dbReference>
<feature type="compositionally biased region" description="Polar residues" evidence="16">
    <location>
        <begin position="710"/>
        <end position="722"/>
    </location>
</feature>
<dbReference type="PRINTS" id="PR01050">
    <property type="entry name" value="PYRUVTKNASE"/>
</dbReference>
<dbReference type="Gene3D" id="3.20.20.60">
    <property type="entry name" value="Phosphoenolpyruvate-binding domains"/>
    <property type="match status" value="1"/>
</dbReference>
<dbReference type="EnsemblMetazoa" id="G7839.19">
    <property type="protein sequence ID" value="G7839.19:cds"/>
    <property type="gene ID" value="G7839"/>
</dbReference>
<reference evidence="20" key="1">
    <citation type="submission" date="2022-08" db="UniProtKB">
        <authorList>
            <consortium name="EnsemblMetazoa"/>
        </authorList>
    </citation>
    <scope>IDENTIFICATION</scope>
    <source>
        <strain evidence="20">05x7-T-G4-1.051#20</strain>
    </source>
</reference>
<dbReference type="EC" id="2.7.1.40" evidence="5 15"/>
<evidence type="ECO:0000256" key="2">
    <source>
        <dbReference type="ARBA" id="ARBA00001958"/>
    </source>
</evidence>
<dbReference type="PANTHER" id="PTHR11817">
    <property type="entry name" value="PYRUVATE KINASE"/>
    <property type="match status" value="1"/>
</dbReference>
<feature type="domain" description="Pyruvate kinase C-terminal" evidence="19">
    <location>
        <begin position="562"/>
        <end position="679"/>
    </location>
</feature>
<dbReference type="NCBIfam" id="NF004491">
    <property type="entry name" value="PRK05826.1"/>
    <property type="match status" value="1"/>
</dbReference>
<evidence type="ECO:0000256" key="3">
    <source>
        <dbReference type="ARBA" id="ARBA00004997"/>
    </source>
</evidence>
<dbReference type="InterPro" id="IPR015795">
    <property type="entry name" value="Pyrv_Knase_C"/>
</dbReference>
<feature type="region of interest" description="Disordered" evidence="16">
    <location>
        <begin position="710"/>
        <end position="732"/>
    </location>
</feature>
<keyword evidence="9 15" id="KW-0418">Kinase</keyword>
<dbReference type="InterPro" id="IPR036918">
    <property type="entry name" value="Pyrv_Knase_C_sf"/>
</dbReference>
<dbReference type="FunFam" id="3.40.1380.20:FF:000001">
    <property type="entry name" value="Pyruvate kinase"/>
    <property type="match status" value="1"/>
</dbReference>
<accession>A0A8W8NSF6</accession>
<dbReference type="PROSITE" id="PS00110">
    <property type="entry name" value="PYRUVATE_KINASE"/>
    <property type="match status" value="1"/>
</dbReference>
<evidence type="ECO:0000256" key="9">
    <source>
        <dbReference type="ARBA" id="ARBA00022777"/>
    </source>
</evidence>
<dbReference type="InterPro" id="IPR015813">
    <property type="entry name" value="Pyrv/PenolPyrv_kinase-like_dom"/>
</dbReference>
<feature type="domain" description="Pyruvate kinase barrel" evidence="18">
    <location>
        <begin position="198"/>
        <end position="526"/>
    </location>
</feature>
<dbReference type="Gene3D" id="2.40.33.10">
    <property type="entry name" value="PK beta-barrel domain-like"/>
    <property type="match status" value="1"/>
</dbReference>
<evidence type="ECO:0000259" key="19">
    <source>
        <dbReference type="Pfam" id="PF02887"/>
    </source>
</evidence>
<evidence type="ECO:0000256" key="4">
    <source>
        <dbReference type="ARBA" id="ARBA00008663"/>
    </source>
</evidence>
<evidence type="ECO:0000256" key="1">
    <source>
        <dbReference type="ARBA" id="ARBA00001946"/>
    </source>
</evidence>
<dbReference type="Pfam" id="PF00224">
    <property type="entry name" value="PK"/>
    <property type="match status" value="1"/>
</dbReference>
<evidence type="ECO:0000256" key="5">
    <source>
        <dbReference type="ARBA" id="ARBA00012142"/>
    </source>
</evidence>
<evidence type="ECO:0000256" key="10">
    <source>
        <dbReference type="ARBA" id="ARBA00022840"/>
    </source>
</evidence>